<organism evidence="1 2">
    <name type="scientific">Desulfocucumis palustris</name>
    <dbReference type="NCBI Taxonomy" id="1898651"/>
    <lineage>
        <taxon>Bacteria</taxon>
        <taxon>Bacillati</taxon>
        <taxon>Bacillota</taxon>
        <taxon>Clostridia</taxon>
        <taxon>Eubacteriales</taxon>
        <taxon>Desulfocucumaceae</taxon>
        <taxon>Desulfocucumis</taxon>
    </lineage>
</organism>
<dbReference type="AlphaFoldDB" id="A0A2L2XFY5"/>
<name>A0A2L2XFY5_9FIRM</name>
<reference evidence="2" key="1">
    <citation type="submission" date="2018-02" db="EMBL/GenBank/DDBJ databases">
        <title>Genome sequence of Desulfocucumis palustris strain NAW-5.</title>
        <authorList>
            <person name="Watanabe M."/>
            <person name="Kojima H."/>
            <person name="Fukui M."/>
        </authorList>
    </citation>
    <scope>NUCLEOTIDE SEQUENCE [LARGE SCALE GENOMIC DNA]</scope>
    <source>
        <strain evidence="2">NAW-5</strain>
    </source>
</reference>
<gene>
    <name evidence="1" type="ORF">DCCM_3743</name>
</gene>
<protein>
    <submittedName>
        <fullName evidence="1">Uncharacterized protein</fullName>
    </submittedName>
</protein>
<dbReference type="Proteomes" id="UP000239549">
    <property type="component" value="Unassembled WGS sequence"/>
</dbReference>
<accession>A0A2L2XFY5</accession>
<evidence type="ECO:0000313" key="2">
    <source>
        <dbReference type="Proteomes" id="UP000239549"/>
    </source>
</evidence>
<comment type="caution">
    <text evidence="1">The sequence shown here is derived from an EMBL/GenBank/DDBJ whole genome shotgun (WGS) entry which is preliminary data.</text>
</comment>
<proteinExistence type="predicted"/>
<sequence length="39" mass="4373">MSFVVFWSVDPQAVKTIQMRTAMAAKSDFFQGVFFLIAG</sequence>
<evidence type="ECO:0000313" key="1">
    <source>
        <dbReference type="EMBL" id="GBF34623.1"/>
    </source>
</evidence>
<dbReference type="EMBL" id="BFAV01000142">
    <property type="protein sequence ID" value="GBF34623.1"/>
    <property type="molecule type" value="Genomic_DNA"/>
</dbReference>
<keyword evidence="2" id="KW-1185">Reference proteome</keyword>